<dbReference type="Proteomes" id="UP000641932">
    <property type="component" value="Unassembled WGS sequence"/>
</dbReference>
<dbReference type="Gene3D" id="3.40.220.10">
    <property type="entry name" value="Leucine Aminopeptidase, subunit E, domain 1"/>
    <property type="match status" value="1"/>
</dbReference>
<gene>
    <name evidence="2" type="ORF">GCM10012280_14360</name>
</gene>
<dbReference type="InterPro" id="IPR012664">
    <property type="entry name" value="CHP02452"/>
</dbReference>
<sequence length="291" mass="31208">MSTRLRAIAKQTDRINESGWYTAPSGRVVKIGEQIATAVRGTRVHGPDPVDPEPVAPDPVHPEPMEVPETARTATAFEVTPEGSLAAAGRMLDEDRAGVAVLNFASARNPGGGFLNGAQAQEEYLCRNSALHACLRGQREFYEAHRADPSPFYSDRVIHSPAVPVFRGEDNTLLEEPLTVGFLTSAAPNAGVIVRRDPAAAARVPEALAVRAERVLEVAVLGGYRRLVLGAWGCGVFQNRPEHVAGAFAALLGPGGRFAGRFSRVVFAVLDRRADSPTREAFVRAFPPDGR</sequence>
<reference evidence="2" key="2">
    <citation type="submission" date="2020-09" db="EMBL/GenBank/DDBJ databases">
        <authorList>
            <person name="Sun Q."/>
            <person name="Zhou Y."/>
        </authorList>
    </citation>
    <scope>NUCLEOTIDE SEQUENCE</scope>
    <source>
        <strain evidence="2">CGMCC 4.7201</strain>
    </source>
</reference>
<protein>
    <submittedName>
        <fullName evidence="2">TIGR02452 family protein</fullName>
    </submittedName>
</protein>
<dbReference type="PIRSF" id="PIRSF014899">
    <property type="entry name" value="UCP014899"/>
    <property type="match status" value="1"/>
</dbReference>
<evidence type="ECO:0000313" key="2">
    <source>
        <dbReference type="EMBL" id="GGO83969.1"/>
    </source>
</evidence>
<dbReference type="Pfam" id="PF10021">
    <property type="entry name" value="PARG_cat_microb"/>
    <property type="match status" value="1"/>
</dbReference>
<evidence type="ECO:0000313" key="3">
    <source>
        <dbReference type="Proteomes" id="UP000641932"/>
    </source>
</evidence>
<organism evidence="2 3">
    <name type="scientific">Wenjunlia tyrosinilytica</name>
    <dbReference type="NCBI Taxonomy" id="1544741"/>
    <lineage>
        <taxon>Bacteria</taxon>
        <taxon>Bacillati</taxon>
        <taxon>Actinomycetota</taxon>
        <taxon>Actinomycetes</taxon>
        <taxon>Kitasatosporales</taxon>
        <taxon>Streptomycetaceae</taxon>
        <taxon>Wenjunlia</taxon>
    </lineage>
</organism>
<dbReference type="EMBL" id="BMMS01000005">
    <property type="protein sequence ID" value="GGO83969.1"/>
    <property type="molecule type" value="Genomic_DNA"/>
</dbReference>
<name>A0A917ZIP1_9ACTN</name>
<accession>A0A917ZIP1</accession>
<evidence type="ECO:0000259" key="1">
    <source>
        <dbReference type="Pfam" id="PF10021"/>
    </source>
</evidence>
<dbReference type="PANTHER" id="PTHR35596:SF1">
    <property type="entry name" value="MICROBIAL-TYPE PARG CATALYTIC DOMAIN-CONTAINING PROTEIN"/>
    <property type="match status" value="1"/>
</dbReference>
<feature type="domain" description="Microbial-type PARG catalytic" evidence="1">
    <location>
        <begin position="9"/>
        <end position="167"/>
    </location>
</feature>
<reference evidence="2" key="1">
    <citation type="journal article" date="2014" name="Int. J. Syst. Evol. Microbiol.">
        <title>Complete genome sequence of Corynebacterium casei LMG S-19264T (=DSM 44701T), isolated from a smear-ripened cheese.</title>
        <authorList>
            <consortium name="US DOE Joint Genome Institute (JGI-PGF)"/>
            <person name="Walter F."/>
            <person name="Albersmeier A."/>
            <person name="Kalinowski J."/>
            <person name="Ruckert C."/>
        </authorList>
    </citation>
    <scope>NUCLEOTIDE SEQUENCE</scope>
    <source>
        <strain evidence="2">CGMCC 4.7201</strain>
    </source>
</reference>
<comment type="caution">
    <text evidence="2">The sequence shown here is derived from an EMBL/GenBank/DDBJ whole genome shotgun (WGS) entry which is preliminary data.</text>
</comment>
<dbReference type="RefSeq" id="WP_189130689.1">
    <property type="nucleotide sequence ID" value="NZ_BMMS01000005.1"/>
</dbReference>
<dbReference type="PANTHER" id="PTHR35596">
    <property type="entry name" value="DUF2263 DOMAIN-CONTAINING PROTEIN"/>
    <property type="match status" value="1"/>
</dbReference>
<dbReference type="AlphaFoldDB" id="A0A917ZIP1"/>
<proteinExistence type="predicted"/>
<dbReference type="NCBIfam" id="TIGR02452">
    <property type="entry name" value="TIGR02452 family protein"/>
    <property type="match status" value="1"/>
</dbReference>
<dbReference type="InterPro" id="IPR019261">
    <property type="entry name" value="PARG_cat_microbial"/>
</dbReference>
<dbReference type="InterPro" id="IPR043472">
    <property type="entry name" value="Macro_dom-like"/>
</dbReference>
<keyword evidence="3" id="KW-1185">Reference proteome</keyword>